<gene>
    <name evidence="7" type="ORF">SAMN05421507_10436</name>
</gene>
<dbReference type="InterPro" id="IPR004107">
    <property type="entry name" value="Integrase_SAM-like_N"/>
</dbReference>
<dbReference type="Pfam" id="PF14659">
    <property type="entry name" value="Phage_int_SAM_3"/>
    <property type="match status" value="1"/>
</dbReference>
<evidence type="ECO:0000256" key="2">
    <source>
        <dbReference type="ARBA" id="ARBA00023125"/>
    </source>
</evidence>
<name>A0A1H0ML67_9PSEU</name>
<dbReference type="OrthoDB" id="3175606at2"/>
<evidence type="ECO:0000313" key="8">
    <source>
        <dbReference type="Proteomes" id="UP000199691"/>
    </source>
</evidence>
<dbReference type="PROSITE" id="PS51898">
    <property type="entry name" value="TYR_RECOMBINASE"/>
    <property type="match status" value="1"/>
</dbReference>
<dbReference type="EMBL" id="FNIX01000004">
    <property type="protein sequence ID" value="SDO81199.1"/>
    <property type="molecule type" value="Genomic_DNA"/>
</dbReference>
<dbReference type="InterPro" id="IPR011010">
    <property type="entry name" value="DNA_brk_join_enz"/>
</dbReference>
<dbReference type="PROSITE" id="PS51900">
    <property type="entry name" value="CB"/>
    <property type="match status" value="1"/>
</dbReference>
<dbReference type="GO" id="GO:0015074">
    <property type="term" value="P:DNA integration"/>
    <property type="evidence" value="ECO:0007669"/>
    <property type="project" value="UniProtKB-KW"/>
</dbReference>
<evidence type="ECO:0000259" key="6">
    <source>
        <dbReference type="PROSITE" id="PS51900"/>
    </source>
</evidence>
<dbReference type="InterPro" id="IPR010998">
    <property type="entry name" value="Integrase_recombinase_N"/>
</dbReference>
<proteinExistence type="predicted"/>
<evidence type="ECO:0000256" key="3">
    <source>
        <dbReference type="ARBA" id="ARBA00023172"/>
    </source>
</evidence>
<keyword evidence="1" id="KW-0229">DNA integration</keyword>
<evidence type="ECO:0000259" key="5">
    <source>
        <dbReference type="PROSITE" id="PS51898"/>
    </source>
</evidence>
<accession>A0A1H0ML67</accession>
<keyword evidence="3" id="KW-0233">DNA recombination</keyword>
<keyword evidence="8" id="KW-1185">Reference proteome</keyword>
<dbReference type="GO" id="GO:0003677">
    <property type="term" value="F:DNA binding"/>
    <property type="evidence" value="ECO:0007669"/>
    <property type="project" value="UniProtKB-UniRule"/>
</dbReference>
<reference evidence="8" key="1">
    <citation type="submission" date="2016-10" db="EMBL/GenBank/DDBJ databases">
        <authorList>
            <person name="Varghese N."/>
            <person name="Submissions S."/>
        </authorList>
    </citation>
    <scope>NUCLEOTIDE SEQUENCE [LARGE SCALE GENOMIC DNA]</scope>
    <source>
        <strain evidence="8">CGMCC 4.6609</strain>
    </source>
</reference>
<dbReference type="InterPro" id="IPR002104">
    <property type="entry name" value="Integrase_catalytic"/>
</dbReference>
<dbReference type="RefSeq" id="WP_090097296.1">
    <property type="nucleotide sequence ID" value="NZ_FNIX01000004.1"/>
</dbReference>
<dbReference type="GO" id="GO:0006310">
    <property type="term" value="P:DNA recombination"/>
    <property type="evidence" value="ECO:0007669"/>
    <property type="project" value="UniProtKB-KW"/>
</dbReference>
<dbReference type="STRING" id="641025.SAMN05421507_10436"/>
<dbReference type="PANTHER" id="PTHR30349">
    <property type="entry name" value="PHAGE INTEGRASE-RELATED"/>
    <property type="match status" value="1"/>
</dbReference>
<dbReference type="Gene3D" id="1.10.150.130">
    <property type="match status" value="1"/>
</dbReference>
<feature type="domain" description="Core-binding (CB)" evidence="6">
    <location>
        <begin position="63"/>
        <end position="180"/>
    </location>
</feature>
<evidence type="ECO:0000256" key="4">
    <source>
        <dbReference type="PROSITE-ProRule" id="PRU01248"/>
    </source>
</evidence>
<dbReference type="Gene3D" id="1.10.443.10">
    <property type="entry name" value="Intergrase catalytic core"/>
    <property type="match status" value="1"/>
</dbReference>
<dbReference type="InterPro" id="IPR050090">
    <property type="entry name" value="Tyrosine_recombinase_XerCD"/>
</dbReference>
<dbReference type="PANTHER" id="PTHR30349:SF91">
    <property type="entry name" value="INTA PROTEIN"/>
    <property type="match status" value="1"/>
</dbReference>
<organism evidence="7 8">
    <name type="scientific">Lentzea jiangxiensis</name>
    <dbReference type="NCBI Taxonomy" id="641025"/>
    <lineage>
        <taxon>Bacteria</taxon>
        <taxon>Bacillati</taxon>
        <taxon>Actinomycetota</taxon>
        <taxon>Actinomycetes</taxon>
        <taxon>Pseudonocardiales</taxon>
        <taxon>Pseudonocardiaceae</taxon>
        <taxon>Lentzea</taxon>
    </lineage>
</organism>
<protein>
    <submittedName>
        <fullName evidence="7">Site-specific recombinase XerD</fullName>
    </submittedName>
</protein>
<evidence type="ECO:0000256" key="1">
    <source>
        <dbReference type="ARBA" id="ARBA00022908"/>
    </source>
</evidence>
<keyword evidence="2 4" id="KW-0238">DNA-binding</keyword>
<dbReference type="InterPro" id="IPR013762">
    <property type="entry name" value="Integrase-like_cat_sf"/>
</dbReference>
<dbReference type="SUPFAM" id="SSF56349">
    <property type="entry name" value="DNA breaking-rejoining enzymes"/>
    <property type="match status" value="1"/>
</dbReference>
<dbReference type="Proteomes" id="UP000199691">
    <property type="component" value="Unassembled WGS sequence"/>
</dbReference>
<dbReference type="Pfam" id="PF00589">
    <property type="entry name" value="Phage_integrase"/>
    <property type="match status" value="1"/>
</dbReference>
<dbReference type="InterPro" id="IPR044068">
    <property type="entry name" value="CB"/>
</dbReference>
<dbReference type="CDD" id="cd01189">
    <property type="entry name" value="INT_ICEBs1_C_like"/>
    <property type="match status" value="1"/>
</dbReference>
<feature type="domain" description="Tyr recombinase" evidence="5">
    <location>
        <begin position="201"/>
        <end position="400"/>
    </location>
</feature>
<dbReference type="AlphaFoldDB" id="A0A1H0ML67"/>
<sequence length="409" mass="46480">MASKARANGEGSIYPHRNGFAAYVWVTTPSGEKKRKYVYGPTREDVHDKWIKLHQAAKNGPVATSVPRLREYLHYWLNDVIKPNRAPLTYVNYELFVRLYVNPTLGNERLDKLKLRDVQKWINAIPTVCQCCAQGKDERRDQKRRRCCALGARSCCGEAPSSRTVADIRACLRSALNHAIREELITRNVAELVTLPKVRKRKRKAWTSDEARAFLESARDGRDAMYAGYVLAVVLGLRKGEILGLTWGALDFVNGELAVSHQLQRASGELLHRETKTDASDDTLPLPPIVVAALEQRRREQLADRKAADIAWHKSDLVFTTKYGLPIDPRNFNRSWDNRVVRSGVRKITVHDGRRSCGTLLVDLDVHPRVIMRILRHAQFSVTMEIYSQASSQKTRDALKRLGESLDHV</sequence>
<evidence type="ECO:0000313" key="7">
    <source>
        <dbReference type="EMBL" id="SDO81199.1"/>
    </source>
</evidence>